<keyword evidence="9" id="KW-1185">Reference proteome</keyword>
<dbReference type="Gene3D" id="3.40.30.10">
    <property type="entry name" value="Glutaredoxin"/>
    <property type="match status" value="1"/>
</dbReference>
<dbReference type="InterPro" id="IPR006660">
    <property type="entry name" value="Arsenate_reductase-like"/>
</dbReference>
<comment type="similarity">
    <text evidence="1 6 7">Belongs to the ArsC family.</text>
</comment>
<comment type="caution">
    <text evidence="8">The sequence shown here is derived from an EMBL/GenBank/DDBJ whole genome shotgun (WGS) entry which is preliminary data.</text>
</comment>
<evidence type="ECO:0000256" key="1">
    <source>
        <dbReference type="ARBA" id="ARBA00007198"/>
    </source>
</evidence>
<dbReference type="EMBL" id="BAAAFN010000011">
    <property type="protein sequence ID" value="GAA0226772.1"/>
    <property type="molecule type" value="Genomic_DNA"/>
</dbReference>
<evidence type="ECO:0000256" key="4">
    <source>
        <dbReference type="ARBA" id="ARBA00038969"/>
    </source>
</evidence>
<dbReference type="Proteomes" id="UP001501176">
    <property type="component" value="Unassembled WGS sequence"/>
</dbReference>
<protein>
    <recommendedName>
        <fullName evidence="5 7">Arsenate reductase</fullName>
        <ecNumber evidence="4 7">1.20.4.1</ecNumber>
    </recommendedName>
</protein>
<organism evidence="8 9">
    <name type="scientific">Castellaniella daejeonensis</name>
    <dbReference type="NCBI Taxonomy" id="659013"/>
    <lineage>
        <taxon>Bacteria</taxon>
        <taxon>Pseudomonadati</taxon>
        <taxon>Pseudomonadota</taxon>
        <taxon>Betaproteobacteria</taxon>
        <taxon>Burkholderiales</taxon>
        <taxon>Alcaligenaceae</taxon>
        <taxon>Castellaniella</taxon>
    </lineage>
</organism>
<dbReference type="NCBIfam" id="TIGR00014">
    <property type="entry name" value="arsC"/>
    <property type="match status" value="1"/>
</dbReference>
<sequence>MDNEGFSTCGVRMIRIYHNPRCSTSRKALETLQATGRPVEVVEYLHELPPRAELRDMIRAAGLSVRDALRPKEPAYESLGLADTALTDEQLLDAVERHPVLLNRPFVVTDKGTRLCRPFERIQEIL</sequence>
<evidence type="ECO:0000256" key="6">
    <source>
        <dbReference type="PROSITE-ProRule" id="PRU01282"/>
    </source>
</evidence>
<dbReference type="SUPFAM" id="SSF52833">
    <property type="entry name" value="Thioredoxin-like"/>
    <property type="match status" value="1"/>
</dbReference>
<evidence type="ECO:0000313" key="9">
    <source>
        <dbReference type="Proteomes" id="UP001501176"/>
    </source>
</evidence>
<reference evidence="8 9" key="1">
    <citation type="journal article" date="2019" name="Int. J. Syst. Evol. Microbiol.">
        <title>The Global Catalogue of Microorganisms (GCM) 10K type strain sequencing project: providing services to taxonomists for standard genome sequencing and annotation.</title>
        <authorList>
            <consortium name="The Broad Institute Genomics Platform"/>
            <consortium name="The Broad Institute Genome Sequencing Center for Infectious Disease"/>
            <person name="Wu L."/>
            <person name="Ma J."/>
        </authorList>
    </citation>
    <scope>NUCLEOTIDE SEQUENCE [LARGE SCALE GENOMIC DNA]</scope>
    <source>
        <strain evidence="8 9">JCM 16240</strain>
    </source>
</reference>
<dbReference type="InterPro" id="IPR036249">
    <property type="entry name" value="Thioredoxin-like_sf"/>
</dbReference>
<evidence type="ECO:0000313" key="8">
    <source>
        <dbReference type="EMBL" id="GAA0226772.1"/>
    </source>
</evidence>
<keyword evidence="3 7" id="KW-0560">Oxidoreductase</keyword>
<accession>A0ABN0TPG3</accession>
<dbReference type="CDD" id="cd03034">
    <property type="entry name" value="ArsC_ArsC"/>
    <property type="match status" value="1"/>
</dbReference>
<evidence type="ECO:0000256" key="3">
    <source>
        <dbReference type="ARBA" id="ARBA00023002"/>
    </source>
</evidence>
<dbReference type="PANTHER" id="PTHR30041:SF5">
    <property type="entry name" value="ARSENATE REDUCTASE-RELATED"/>
    <property type="match status" value="1"/>
</dbReference>
<keyword evidence="2" id="KW-0059">Arsenical resistance</keyword>
<comment type="catalytic activity">
    <reaction evidence="7">
        <text>[glutaredoxin]-dithiol + arsenate + glutathione + H(+) = glutathionyl-S-S-[glutaredoxin] + arsenite + H2O</text>
        <dbReference type="Rhea" id="RHEA:22016"/>
        <dbReference type="Rhea" id="RHEA-COMP:10729"/>
        <dbReference type="Rhea" id="RHEA-COMP:17668"/>
        <dbReference type="ChEBI" id="CHEBI:15377"/>
        <dbReference type="ChEBI" id="CHEBI:15378"/>
        <dbReference type="ChEBI" id="CHEBI:29242"/>
        <dbReference type="ChEBI" id="CHEBI:29950"/>
        <dbReference type="ChEBI" id="CHEBI:48597"/>
        <dbReference type="ChEBI" id="CHEBI:57925"/>
        <dbReference type="ChEBI" id="CHEBI:146199"/>
        <dbReference type="EC" id="1.20.4.1"/>
    </reaction>
</comment>
<proteinExistence type="inferred from homology"/>
<evidence type="ECO:0000256" key="5">
    <source>
        <dbReference type="ARBA" id="ARBA00039879"/>
    </source>
</evidence>
<name>A0ABN0TPG3_9BURK</name>
<dbReference type="InterPro" id="IPR006659">
    <property type="entry name" value="Arsenate_reductase"/>
</dbReference>
<dbReference type="Pfam" id="PF03960">
    <property type="entry name" value="ArsC"/>
    <property type="match status" value="1"/>
</dbReference>
<evidence type="ECO:0000256" key="7">
    <source>
        <dbReference type="RuleBase" id="RU362029"/>
    </source>
</evidence>
<dbReference type="PANTHER" id="PTHR30041">
    <property type="entry name" value="ARSENATE REDUCTASE"/>
    <property type="match status" value="1"/>
</dbReference>
<dbReference type="PROSITE" id="PS51353">
    <property type="entry name" value="ARSC"/>
    <property type="match status" value="1"/>
</dbReference>
<evidence type="ECO:0000256" key="2">
    <source>
        <dbReference type="ARBA" id="ARBA00022849"/>
    </source>
</evidence>
<dbReference type="EC" id="1.20.4.1" evidence="4 7"/>
<gene>
    <name evidence="8" type="primary">arsC_2</name>
    <name evidence="8" type="ORF">GCM10009125_14680</name>
</gene>